<dbReference type="Pfam" id="PF12796">
    <property type="entry name" value="Ank_2"/>
    <property type="match status" value="1"/>
</dbReference>
<evidence type="ECO:0000313" key="12">
    <source>
        <dbReference type="Proteomes" id="UP001445335"/>
    </source>
</evidence>
<keyword evidence="5 9" id="KW-0040">ANK repeat</keyword>
<keyword evidence="12" id="KW-1185">Reference proteome</keyword>
<dbReference type="GO" id="GO:0005634">
    <property type="term" value="C:nucleus"/>
    <property type="evidence" value="ECO:0007669"/>
    <property type="project" value="UniProtKB-SubCell"/>
</dbReference>
<evidence type="ECO:0000256" key="10">
    <source>
        <dbReference type="SAM" id="MobiDB-lite"/>
    </source>
</evidence>
<comment type="subcellular location">
    <subcellularLocation>
        <location evidence="1">Nucleus</location>
    </subcellularLocation>
</comment>
<evidence type="ECO:0000256" key="8">
    <source>
        <dbReference type="ARBA" id="ARBA00030802"/>
    </source>
</evidence>
<evidence type="ECO:0000256" key="9">
    <source>
        <dbReference type="PROSITE-ProRule" id="PRU00023"/>
    </source>
</evidence>
<keyword evidence="4" id="KW-0677">Repeat</keyword>
<evidence type="ECO:0000256" key="5">
    <source>
        <dbReference type="ARBA" id="ARBA00023043"/>
    </source>
</evidence>
<dbReference type="GO" id="GO:0043124">
    <property type="term" value="P:negative regulation of canonical NF-kappaB signal transduction"/>
    <property type="evidence" value="ECO:0007669"/>
    <property type="project" value="InterPro"/>
</dbReference>
<dbReference type="PANTHER" id="PTHR15263:SF1">
    <property type="entry name" value="NF-KAPPA-B INHIBITOR-LIKE PROTEIN 1"/>
    <property type="match status" value="1"/>
</dbReference>
<evidence type="ECO:0000313" key="11">
    <source>
        <dbReference type="EMBL" id="KAK9845480.1"/>
    </source>
</evidence>
<dbReference type="SMART" id="SM00248">
    <property type="entry name" value="ANK"/>
    <property type="match status" value="2"/>
</dbReference>
<keyword evidence="6" id="KW-0539">Nucleus</keyword>
<evidence type="ECO:0000256" key="7">
    <source>
        <dbReference type="ARBA" id="ARBA00030621"/>
    </source>
</evidence>
<dbReference type="InterPro" id="IPR036770">
    <property type="entry name" value="Ankyrin_rpt-contain_sf"/>
</dbReference>
<feature type="region of interest" description="Disordered" evidence="10">
    <location>
        <begin position="150"/>
        <end position="197"/>
    </location>
</feature>
<dbReference type="EMBL" id="JALJOU010000003">
    <property type="protein sequence ID" value="KAK9845480.1"/>
    <property type="molecule type" value="Genomic_DNA"/>
</dbReference>
<sequence>MQWWRAKPGKQAEDKQSFFHVTVTAPNSQAQQWSTVPKASNRGEQPSTATHNTLHRMADKGDAEELRRLLRAPAWAKLVGGPDQDRRSPLHFACFSGHCEAVQVLLSAGAALGAADVQGATPLHLAAAGGHATVVALLLAAGADAHAQDVRGQLPQRGSSQPESAKLAAHARQRCPKASSTSNAASYQGPPASDPLEGERAAYERAWTRFSAFPGSPRQRTYADTPWPTLSASESRTLDVLLHGAQGARERRAQLRQELLRWHADKFQAAHGPRLAPGERARILVRVTGISQLLMAAYRKR</sequence>
<comment type="caution">
    <text evidence="11">The sequence shown here is derived from an EMBL/GenBank/DDBJ whole genome shotgun (WGS) entry which is preliminary data.</text>
</comment>
<dbReference type="PANTHER" id="PTHR15263">
    <property type="entry name" value="I-KAPPA-B-LIKE PROTEIN IKBL"/>
    <property type="match status" value="1"/>
</dbReference>
<dbReference type="Proteomes" id="UP001445335">
    <property type="component" value="Unassembled WGS sequence"/>
</dbReference>
<feature type="repeat" description="ANK" evidence="9">
    <location>
        <begin position="85"/>
        <end position="117"/>
    </location>
</feature>
<dbReference type="PROSITE" id="PS50297">
    <property type="entry name" value="ANK_REP_REGION"/>
    <property type="match status" value="2"/>
</dbReference>
<accession>A0AAW1SI18</accession>
<evidence type="ECO:0000256" key="6">
    <source>
        <dbReference type="ARBA" id="ARBA00023242"/>
    </source>
</evidence>
<gene>
    <name evidence="11" type="ORF">WJX81_007540</name>
</gene>
<dbReference type="InterPro" id="IPR002110">
    <property type="entry name" value="Ankyrin_rpt"/>
</dbReference>
<organism evidence="11 12">
    <name type="scientific">Elliptochloris bilobata</name>
    <dbReference type="NCBI Taxonomy" id="381761"/>
    <lineage>
        <taxon>Eukaryota</taxon>
        <taxon>Viridiplantae</taxon>
        <taxon>Chlorophyta</taxon>
        <taxon>core chlorophytes</taxon>
        <taxon>Trebouxiophyceae</taxon>
        <taxon>Trebouxiophyceae incertae sedis</taxon>
        <taxon>Elliptochloris clade</taxon>
        <taxon>Elliptochloris</taxon>
    </lineage>
</organism>
<name>A0AAW1SI18_9CHLO</name>
<evidence type="ECO:0000256" key="1">
    <source>
        <dbReference type="ARBA" id="ARBA00004123"/>
    </source>
</evidence>
<keyword evidence="3" id="KW-0597">Phosphoprotein</keyword>
<dbReference type="Gene3D" id="1.25.40.20">
    <property type="entry name" value="Ankyrin repeat-containing domain"/>
    <property type="match status" value="1"/>
</dbReference>
<evidence type="ECO:0000256" key="2">
    <source>
        <dbReference type="ARBA" id="ARBA00014259"/>
    </source>
</evidence>
<feature type="region of interest" description="Disordered" evidence="10">
    <location>
        <begin position="29"/>
        <end position="52"/>
    </location>
</feature>
<proteinExistence type="predicted"/>
<dbReference type="SUPFAM" id="SSF48403">
    <property type="entry name" value="Ankyrin repeat"/>
    <property type="match status" value="1"/>
</dbReference>
<evidence type="ECO:0000256" key="4">
    <source>
        <dbReference type="ARBA" id="ARBA00022737"/>
    </source>
</evidence>
<protein>
    <recommendedName>
        <fullName evidence="2">NF-kappa-B inhibitor-like protein 1</fullName>
    </recommendedName>
    <alternativeName>
        <fullName evidence="7">Inhibitor of kappa B-like protein</fullName>
    </alternativeName>
    <alternativeName>
        <fullName evidence="8">Nuclear factor of kappa light polypeptide gene enhancer in B-cells inhibitor-like 1</fullName>
    </alternativeName>
</protein>
<dbReference type="InterPro" id="IPR038753">
    <property type="entry name" value="NFKBIL1"/>
</dbReference>
<feature type="repeat" description="ANK" evidence="9">
    <location>
        <begin position="118"/>
        <end position="150"/>
    </location>
</feature>
<dbReference type="AlphaFoldDB" id="A0AAW1SI18"/>
<reference evidence="11 12" key="1">
    <citation type="journal article" date="2024" name="Nat. Commun.">
        <title>Phylogenomics reveals the evolutionary origins of lichenization in chlorophyte algae.</title>
        <authorList>
            <person name="Puginier C."/>
            <person name="Libourel C."/>
            <person name="Otte J."/>
            <person name="Skaloud P."/>
            <person name="Haon M."/>
            <person name="Grisel S."/>
            <person name="Petersen M."/>
            <person name="Berrin J.G."/>
            <person name="Delaux P.M."/>
            <person name="Dal Grande F."/>
            <person name="Keller J."/>
        </authorList>
    </citation>
    <scope>NUCLEOTIDE SEQUENCE [LARGE SCALE GENOMIC DNA]</scope>
    <source>
        <strain evidence="11 12">SAG 245.80</strain>
    </source>
</reference>
<dbReference type="PROSITE" id="PS50088">
    <property type="entry name" value="ANK_REPEAT"/>
    <property type="match status" value="2"/>
</dbReference>
<evidence type="ECO:0000256" key="3">
    <source>
        <dbReference type="ARBA" id="ARBA00022553"/>
    </source>
</evidence>